<dbReference type="Pfam" id="PF04326">
    <property type="entry name" value="SLFN_AlbA_2"/>
    <property type="match status" value="1"/>
</dbReference>
<organism evidence="2 3">
    <name type="scientific">Hymenobacter monticola</name>
    <dbReference type="NCBI Taxonomy" id="1705399"/>
    <lineage>
        <taxon>Bacteria</taxon>
        <taxon>Pseudomonadati</taxon>
        <taxon>Bacteroidota</taxon>
        <taxon>Cytophagia</taxon>
        <taxon>Cytophagales</taxon>
        <taxon>Hymenobacteraceae</taxon>
        <taxon>Hymenobacter</taxon>
    </lineage>
</organism>
<protein>
    <submittedName>
        <fullName evidence="2">DNA binding domain-containing protein</fullName>
    </submittedName>
</protein>
<gene>
    <name evidence="2" type="ORF">MTP16_23375</name>
</gene>
<feature type="domain" description="Schlafen AlbA-2" evidence="1">
    <location>
        <begin position="17"/>
        <end position="146"/>
    </location>
</feature>
<dbReference type="EMBL" id="CP094534">
    <property type="protein sequence ID" value="UOE34042.1"/>
    <property type="molecule type" value="Genomic_DNA"/>
</dbReference>
<sequence>MALPVNIDQLLGGQVVEWARLEFKRSWNPEDAIHTICAFANDLENWGGGYLIIGVAEQGGQPVLPPLGLQPALVDTIQKDLMDLCYQLTPTYFPLVEPVEYQNKLVLIIWAPGGENRPYKAPLKLSKENRGQKEYYVRHFASTTRANPDEQRRLLDLTAKIPFDDRINQHASLDDLSLGLIREHLREIKSKLADEAATMPFEELCRQMRIASGPPEYLKPLNIGLLMFNEHPEQFFPGAAIEIIIYAGETGKSFTEKRFTGPLPQQLRQALAFLQTQVLKEEVRKLPDQAEAQRFVNYPFSALEESLANAVYHRSYELPNTIEVSVRPTRIEILSFPGALPPVTPEQLRSGARIVARDYRNRRVGDFLKELHLTEGRATGLPDIRTAMQANGSPLPSFEMDADRLSFLTTLKIHPAYNPNSEAEALRALREARLKRLLEEPPTDQ</sequence>
<dbReference type="Proteomes" id="UP000831390">
    <property type="component" value="Chromosome"/>
</dbReference>
<dbReference type="RefSeq" id="WP_243514680.1">
    <property type="nucleotide sequence ID" value="NZ_CP094534.1"/>
</dbReference>
<dbReference type="PANTHER" id="PTHR30595">
    <property type="entry name" value="GLPR-RELATED TRANSCRIPTIONAL REPRESSOR"/>
    <property type="match status" value="1"/>
</dbReference>
<dbReference type="Gene3D" id="3.30.950.30">
    <property type="entry name" value="Schlafen, AAA domain"/>
    <property type="match status" value="1"/>
</dbReference>
<dbReference type="InterPro" id="IPR038475">
    <property type="entry name" value="RecG_C_sf"/>
</dbReference>
<dbReference type="InterPro" id="IPR007421">
    <property type="entry name" value="Schlafen_AlbA_2_dom"/>
</dbReference>
<reference evidence="2 3" key="1">
    <citation type="submission" date="2022-03" db="EMBL/GenBank/DDBJ databases">
        <title>Hymenobactersp. isolated from the air.</title>
        <authorList>
            <person name="Won M."/>
            <person name="Kwon S.-W."/>
        </authorList>
    </citation>
    <scope>NUCLEOTIDE SEQUENCE [LARGE SCALE GENOMIC DNA]</scope>
    <source>
        <strain evidence="2 3">KACC 22596</strain>
    </source>
</reference>
<dbReference type="Gene3D" id="3.30.565.60">
    <property type="match status" value="1"/>
</dbReference>
<name>A0ABY4B4I0_9BACT</name>
<evidence type="ECO:0000313" key="3">
    <source>
        <dbReference type="Proteomes" id="UP000831390"/>
    </source>
</evidence>
<proteinExistence type="predicted"/>
<keyword evidence="3" id="KW-1185">Reference proteome</keyword>
<accession>A0ABY4B4I0</accession>
<dbReference type="InterPro" id="IPR038461">
    <property type="entry name" value="Schlafen_AlbA_2_dom_sf"/>
</dbReference>
<evidence type="ECO:0000259" key="1">
    <source>
        <dbReference type="Pfam" id="PF04326"/>
    </source>
</evidence>
<evidence type="ECO:0000313" key="2">
    <source>
        <dbReference type="EMBL" id="UOE34042.1"/>
    </source>
</evidence>
<dbReference type="PANTHER" id="PTHR30595:SF6">
    <property type="entry name" value="SCHLAFEN ALBA-2 DOMAIN-CONTAINING PROTEIN"/>
    <property type="match status" value="1"/>
</dbReference>
<dbReference type="Pfam" id="PF13749">
    <property type="entry name" value="HATPase_c_4"/>
    <property type="match status" value="1"/>
</dbReference>